<evidence type="ECO:0000256" key="1">
    <source>
        <dbReference type="SAM" id="SignalP"/>
    </source>
</evidence>
<dbReference type="SUPFAM" id="SSF56219">
    <property type="entry name" value="DNase I-like"/>
    <property type="match status" value="1"/>
</dbReference>
<dbReference type="PROSITE" id="PS51257">
    <property type="entry name" value="PROKAR_LIPOPROTEIN"/>
    <property type="match status" value="1"/>
</dbReference>
<dbReference type="EMBL" id="JAELVQ010000016">
    <property type="protein sequence ID" value="MBJ6368890.1"/>
    <property type="molecule type" value="Genomic_DNA"/>
</dbReference>
<evidence type="ECO:0000259" key="2">
    <source>
        <dbReference type="Pfam" id="PF03372"/>
    </source>
</evidence>
<dbReference type="GO" id="GO:0004519">
    <property type="term" value="F:endonuclease activity"/>
    <property type="evidence" value="ECO:0007669"/>
    <property type="project" value="UniProtKB-KW"/>
</dbReference>
<keyword evidence="1" id="KW-0732">Signal</keyword>
<dbReference type="Pfam" id="PF03372">
    <property type="entry name" value="Exo_endo_phos"/>
    <property type="match status" value="1"/>
</dbReference>
<sequence>MNKKFKQTKVPILLLLIAFSLVLFSCKNNSNKDGQPDSLSDTSLKSMSDLSPDGKFRVLAYNTFCGSMFPLDNGGAPSPGNSSQNVKNRIPNFVRLYNAFKPDIMSIQEAWVHRDSTLATEAGIVRYIDKMTSGKWYSASNKVQRQLVLSKYPIKWSQKLSLSLAVLIDLPDNISKEDLLMFNVHLPSSPREGRAENAKLVVDLINKVKRGEVPEVPSNSMVLVAGDYNTSYNGHPYKILSSLDPTIGESDLYEPKLKDLRPYQLEGDNRITCGSATFQGDSINNILGESIDHMLFSGGAFEMTNSFILNTLILDQKTLDEFGLKRNDVAKDPNQPLDGEVDFDHLPVVSDFEIKN</sequence>
<protein>
    <submittedName>
        <fullName evidence="3">Endonuclease/exonuclease/phosphatase family protein</fullName>
    </submittedName>
</protein>
<dbReference type="InterPro" id="IPR036691">
    <property type="entry name" value="Endo/exonu/phosph_ase_sf"/>
</dbReference>
<keyword evidence="3" id="KW-0255">Endonuclease</keyword>
<reference evidence="3" key="1">
    <citation type="submission" date="2020-12" db="EMBL/GenBank/DDBJ databases">
        <title>Snuella sp. nov., isolated from sediment in Incheon.</title>
        <authorList>
            <person name="Kim W."/>
        </authorList>
    </citation>
    <scope>NUCLEOTIDE SEQUENCE</scope>
    <source>
        <strain evidence="3">CAU 1569</strain>
    </source>
</reference>
<dbReference type="InterPro" id="IPR005135">
    <property type="entry name" value="Endo/exonuclease/phosphatase"/>
</dbReference>
<comment type="caution">
    <text evidence="3">The sequence shown here is derived from an EMBL/GenBank/DDBJ whole genome shotgun (WGS) entry which is preliminary data.</text>
</comment>
<organism evidence="3 4">
    <name type="scientific">Snuella sedimenti</name>
    <dbReference type="NCBI Taxonomy" id="2798802"/>
    <lineage>
        <taxon>Bacteria</taxon>
        <taxon>Pseudomonadati</taxon>
        <taxon>Bacteroidota</taxon>
        <taxon>Flavobacteriia</taxon>
        <taxon>Flavobacteriales</taxon>
        <taxon>Flavobacteriaceae</taxon>
        <taxon>Snuella</taxon>
    </lineage>
</organism>
<keyword evidence="4" id="KW-1185">Reference proteome</keyword>
<evidence type="ECO:0000313" key="3">
    <source>
        <dbReference type="EMBL" id="MBJ6368890.1"/>
    </source>
</evidence>
<gene>
    <name evidence="3" type="ORF">JF259_12405</name>
</gene>
<name>A0A8J7IX94_9FLAO</name>
<feature type="chain" id="PRO_5035201014" evidence="1">
    <location>
        <begin position="26"/>
        <end position="356"/>
    </location>
</feature>
<dbReference type="AlphaFoldDB" id="A0A8J7IX94"/>
<proteinExistence type="predicted"/>
<dbReference type="Gene3D" id="3.60.10.10">
    <property type="entry name" value="Endonuclease/exonuclease/phosphatase"/>
    <property type="match status" value="1"/>
</dbReference>
<feature type="signal peptide" evidence="1">
    <location>
        <begin position="1"/>
        <end position="25"/>
    </location>
</feature>
<dbReference type="RefSeq" id="WP_199115649.1">
    <property type="nucleotide sequence ID" value="NZ_JAELVQ010000016.1"/>
</dbReference>
<evidence type="ECO:0000313" key="4">
    <source>
        <dbReference type="Proteomes" id="UP000610931"/>
    </source>
</evidence>
<keyword evidence="3" id="KW-0378">Hydrolase</keyword>
<keyword evidence="3" id="KW-0540">Nuclease</keyword>
<accession>A0A8J7IX94</accession>
<feature type="domain" description="Endonuclease/exonuclease/phosphatase" evidence="2">
    <location>
        <begin position="61"/>
        <end position="302"/>
    </location>
</feature>
<dbReference type="Proteomes" id="UP000610931">
    <property type="component" value="Unassembled WGS sequence"/>
</dbReference>